<gene>
    <name evidence="1" type="ORF">Q8Y70_06845</name>
</gene>
<sequence length="75" mass="7916">MKLIVCSRENGEWSCRARRLACGATGDYLAHASTVAAPGKLLAMLLCSRGINGEEVRLAVLVQSDKQQAQALSGA</sequence>
<keyword evidence="2" id="KW-1185">Reference proteome</keyword>
<name>A0ABZ0MTD4_9ENTR</name>
<evidence type="ECO:0000313" key="1">
    <source>
        <dbReference type="EMBL" id="WOZ78762.1"/>
    </source>
</evidence>
<reference evidence="1 2" key="1">
    <citation type="submission" date="2023-10" db="EMBL/GenBank/DDBJ databases">
        <title>Genome sequencing of the isolated polysaccharide-producing bacterium Kosakonia sacchari KS2022.</title>
        <authorList>
            <person name="Yi X."/>
        </authorList>
    </citation>
    <scope>NUCLEOTIDE SEQUENCE [LARGE SCALE GENOMIC DNA]</scope>
    <source>
        <strain evidence="1 2">KS2022</strain>
    </source>
</reference>
<dbReference type="Proteomes" id="UP001302368">
    <property type="component" value="Chromosome"/>
</dbReference>
<organism evidence="1 2">
    <name type="scientific">Kosakonia sacchari</name>
    <dbReference type="NCBI Taxonomy" id="1158459"/>
    <lineage>
        <taxon>Bacteria</taxon>
        <taxon>Pseudomonadati</taxon>
        <taxon>Pseudomonadota</taxon>
        <taxon>Gammaproteobacteria</taxon>
        <taxon>Enterobacterales</taxon>
        <taxon>Enterobacteriaceae</taxon>
        <taxon>Kosakonia</taxon>
    </lineage>
</organism>
<evidence type="ECO:0000313" key="2">
    <source>
        <dbReference type="Proteomes" id="UP001302368"/>
    </source>
</evidence>
<dbReference type="EMBL" id="CP137744">
    <property type="protein sequence ID" value="WOZ78762.1"/>
    <property type="molecule type" value="Genomic_DNA"/>
</dbReference>
<accession>A0ABZ0MTD4</accession>
<proteinExistence type="predicted"/>
<dbReference type="RefSeq" id="WP_305735427.1">
    <property type="nucleotide sequence ID" value="NZ_CP137744.1"/>
</dbReference>
<protein>
    <submittedName>
        <fullName evidence="1">Uncharacterized protein</fullName>
    </submittedName>
</protein>